<proteinExistence type="predicted"/>
<gene>
    <name evidence="2" type="ORF">ACFFHU_19700</name>
</gene>
<evidence type="ECO:0000256" key="1">
    <source>
        <dbReference type="SAM" id="MobiDB-lite"/>
    </source>
</evidence>
<dbReference type="EMBL" id="JBHLUE010000016">
    <property type="protein sequence ID" value="MFC0566351.1"/>
    <property type="molecule type" value="Genomic_DNA"/>
</dbReference>
<dbReference type="InterPro" id="IPR006311">
    <property type="entry name" value="TAT_signal"/>
</dbReference>
<feature type="region of interest" description="Disordered" evidence="1">
    <location>
        <begin position="143"/>
        <end position="167"/>
    </location>
</feature>
<dbReference type="PROSITE" id="PS51318">
    <property type="entry name" value="TAT"/>
    <property type="match status" value="1"/>
</dbReference>
<name>A0ABV6P001_9ACTN</name>
<dbReference type="Proteomes" id="UP001589894">
    <property type="component" value="Unassembled WGS sequence"/>
</dbReference>
<organism evidence="2 3">
    <name type="scientific">Plantactinospora siamensis</name>
    <dbReference type="NCBI Taxonomy" id="555372"/>
    <lineage>
        <taxon>Bacteria</taxon>
        <taxon>Bacillati</taxon>
        <taxon>Actinomycetota</taxon>
        <taxon>Actinomycetes</taxon>
        <taxon>Micromonosporales</taxon>
        <taxon>Micromonosporaceae</taxon>
        <taxon>Plantactinospora</taxon>
    </lineage>
</organism>
<sequence>MGVTVTRKNLLTGLAAAGVLGVGIAVPTLAFADNGGGPSATPAASTSAAPPAAPGKAGREGRQAAFAAELAQELGVPQDKVEAALAKIRAEHKPAGRPERPDPAKLKADRQAALKERLAQAVKDGKLTQEQADAITKAIDAGVLPLGGFGGPGRGGWDHRGPAAGGR</sequence>
<feature type="compositionally biased region" description="Gly residues" evidence="1">
    <location>
        <begin position="145"/>
        <end position="155"/>
    </location>
</feature>
<feature type="region of interest" description="Disordered" evidence="1">
    <location>
        <begin position="36"/>
        <end position="61"/>
    </location>
</feature>
<protein>
    <recommendedName>
        <fullName evidence="4">LTXXQ motif family protein</fullName>
    </recommendedName>
</protein>
<evidence type="ECO:0000313" key="2">
    <source>
        <dbReference type="EMBL" id="MFC0566351.1"/>
    </source>
</evidence>
<dbReference type="RefSeq" id="WP_377340952.1">
    <property type="nucleotide sequence ID" value="NZ_JBHLUE010000016.1"/>
</dbReference>
<reference evidence="2 3" key="1">
    <citation type="submission" date="2024-09" db="EMBL/GenBank/DDBJ databases">
        <authorList>
            <person name="Sun Q."/>
            <person name="Mori K."/>
        </authorList>
    </citation>
    <scope>NUCLEOTIDE SEQUENCE [LARGE SCALE GENOMIC DNA]</scope>
    <source>
        <strain evidence="2 3">TBRC 2205</strain>
    </source>
</reference>
<keyword evidence="3" id="KW-1185">Reference proteome</keyword>
<evidence type="ECO:0000313" key="3">
    <source>
        <dbReference type="Proteomes" id="UP001589894"/>
    </source>
</evidence>
<comment type="caution">
    <text evidence="2">The sequence shown here is derived from an EMBL/GenBank/DDBJ whole genome shotgun (WGS) entry which is preliminary data.</text>
</comment>
<evidence type="ECO:0008006" key="4">
    <source>
        <dbReference type="Google" id="ProtNLM"/>
    </source>
</evidence>
<feature type="compositionally biased region" description="Low complexity" evidence="1">
    <location>
        <begin position="39"/>
        <end position="56"/>
    </location>
</feature>
<feature type="region of interest" description="Disordered" evidence="1">
    <location>
        <begin position="88"/>
        <end position="112"/>
    </location>
</feature>
<accession>A0ABV6P001</accession>